<accession>A0A8X7CQG3</accession>
<dbReference type="Proteomes" id="UP000886998">
    <property type="component" value="Unassembled WGS sequence"/>
</dbReference>
<evidence type="ECO:0000256" key="1">
    <source>
        <dbReference type="SAM" id="MobiDB-lite"/>
    </source>
</evidence>
<evidence type="ECO:0000313" key="3">
    <source>
        <dbReference type="Proteomes" id="UP000886998"/>
    </source>
</evidence>
<protein>
    <submittedName>
        <fullName evidence="2">Uncharacterized protein</fullName>
    </submittedName>
</protein>
<dbReference type="EMBL" id="BMAV01022145">
    <property type="protein sequence ID" value="GFY76791.1"/>
    <property type="molecule type" value="Genomic_DNA"/>
</dbReference>
<dbReference type="OrthoDB" id="10442756at2759"/>
<feature type="region of interest" description="Disordered" evidence="1">
    <location>
        <begin position="72"/>
        <end position="101"/>
    </location>
</feature>
<proteinExistence type="predicted"/>
<feature type="compositionally biased region" description="Polar residues" evidence="1">
    <location>
        <begin position="89"/>
        <end position="101"/>
    </location>
</feature>
<comment type="caution">
    <text evidence="2">The sequence shown here is derived from an EMBL/GenBank/DDBJ whole genome shotgun (WGS) entry which is preliminary data.</text>
</comment>
<reference evidence="2" key="1">
    <citation type="submission" date="2020-08" db="EMBL/GenBank/DDBJ databases">
        <title>Multicomponent nature underlies the extraordinary mechanical properties of spider dragline silk.</title>
        <authorList>
            <person name="Kono N."/>
            <person name="Nakamura H."/>
            <person name="Mori M."/>
            <person name="Yoshida Y."/>
            <person name="Ohtoshi R."/>
            <person name="Malay A.D."/>
            <person name="Moran D.A.P."/>
            <person name="Tomita M."/>
            <person name="Numata K."/>
            <person name="Arakawa K."/>
        </authorList>
    </citation>
    <scope>NUCLEOTIDE SEQUENCE</scope>
</reference>
<evidence type="ECO:0000313" key="2">
    <source>
        <dbReference type="EMBL" id="GFY76791.1"/>
    </source>
</evidence>
<organism evidence="2 3">
    <name type="scientific">Trichonephila inaurata madagascariensis</name>
    <dbReference type="NCBI Taxonomy" id="2747483"/>
    <lineage>
        <taxon>Eukaryota</taxon>
        <taxon>Metazoa</taxon>
        <taxon>Ecdysozoa</taxon>
        <taxon>Arthropoda</taxon>
        <taxon>Chelicerata</taxon>
        <taxon>Arachnida</taxon>
        <taxon>Araneae</taxon>
        <taxon>Araneomorphae</taxon>
        <taxon>Entelegynae</taxon>
        <taxon>Araneoidea</taxon>
        <taxon>Nephilidae</taxon>
        <taxon>Trichonephila</taxon>
        <taxon>Trichonephila inaurata</taxon>
    </lineage>
</organism>
<name>A0A8X7CQG3_9ARAC</name>
<sequence>MNERSERKIVRKEKEKAGGFAHPFCSVAFAGNLFFCQRTKESSDFCCVSPEAGVEYREKRFYEMPDLRIRRSKTYTGQTSRKLALSPPSRRTPTSNRMGTN</sequence>
<gene>
    <name evidence="2" type="ORF">TNIN_22181</name>
</gene>
<keyword evidence="3" id="KW-1185">Reference proteome</keyword>
<dbReference type="AlphaFoldDB" id="A0A8X7CQG3"/>